<sequence>MFLNIKLCTSAALVALIAGCGGSGSVSQASYSGLQSELDGLFAEAGGAPLFLTDDLPVEGTSTYNGVISLLVYEDDLQVLGDLEVVADFELGNESVTASADSFSDNTGDTYQGRLEMPDGVIFFNSDPSDAGFTGDFGGTLTSNSTDEQIVVDTLLIGDFYGSDYEYVYGVLRGEITTSEGTLQINDGIDRNNVEVTNADGFVEFIAER</sequence>
<name>A0A1R3WSN8_9RHOB</name>
<evidence type="ECO:0000313" key="1">
    <source>
        <dbReference type="EMBL" id="SIT80591.1"/>
    </source>
</evidence>
<keyword evidence="2" id="KW-1185">Reference proteome</keyword>
<evidence type="ECO:0008006" key="3">
    <source>
        <dbReference type="Google" id="ProtNLM"/>
    </source>
</evidence>
<protein>
    <recommendedName>
        <fullName evidence="3">Transferrin-binding protein B C-lobe/N-lobe beta barrel domain-containing protein</fullName>
    </recommendedName>
</protein>
<proteinExistence type="predicted"/>
<dbReference type="RefSeq" id="WP_076658692.1">
    <property type="nucleotide sequence ID" value="NZ_FTPR01000001.1"/>
</dbReference>
<reference evidence="2" key="1">
    <citation type="submission" date="2017-01" db="EMBL/GenBank/DDBJ databases">
        <authorList>
            <person name="Varghese N."/>
            <person name="Submissions S."/>
        </authorList>
    </citation>
    <scope>NUCLEOTIDE SEQUENCE [LARGE SCALE GENOMIC DNA]</scope>
    <source>
        <strain evidence="2">DSM 29591</strain>
    </source>
</reference>
<dbReference type="STRING" id="287098.SAMN05421665_1132"/>
<evidence type="ECO:0000313" key="2">
    <source>
        <dbReference type="Proteomes" id="UP000186997"/>
    </source>
</evidence>
<dbReference type="Proteomes" id="UP000186997">
    <property type="component" value="Unassembled WGS sequence"/>
</dbReference>
<accession>A0A1R3WSN8</accession>
<dbReference type="AlphaFoldDB" id="A0A1R3WSN8"/>
<gene>
    <name evidence="1" type="ORF">SAMN05421665_1132</name>
</gene>
<dbReference type="EMBL" id="FTPR01000001">
    <property type="protein sequence ID" value="SIT80591.1"/>
    <property type="molecule type" value="Genomic_DNA"/>
</dbReference>
<dbReference type="OrthoDB" id="9915891at2"/>
<organism evidence="1 2">
    <name type="scientific">Yoonia rosea</name>
    <dbReference type="NCBI Taxonomy" id="287098"/>
    <lineage>
        <taxon>Bacteria</taxon>
        <taxon>Pseudomonadati</taxon>
        <taxon>Pseudomonadota</taxon>
        <taxon>Alphaproteobacteria</taxon>
        <taxon>Rhodobacterales</taxon>
        <taxon>Paracoccaceae</taxon>
        <taxon>Yoonia</taxon>
    </lineage>
</organism>
<dbReference type="PROSITE" id="PS51257">
    <property type="entry name" value="PROKAR_LIPOPROTEIN"/>
    <property type="match status" value="1"/>
</dbReference>